<dbReference type="CDD" id="cd00616">
    <property type="entry name" value="AHBA_syn"/>
    <property type="match status" value="1"/>
</dbReference>
<dbReference type="PATRIC" id="fig|1262666.3.peg.725"/>
<dbReference type="InterPro" id="IPR015424">
    <property type="entry name" value="PyrdxlP-dep_Trfase"/>
</dbReference>
<evidence type="ECO:0000256" key="3">
    <source>
        <dbReference type="PIRSR" id="PIRSR000390-2"/>
    </source>
</evidence>
<evidence type="ECO:0000256" key="2">
    <source>
        <dbReference type="PIRSR" id="PIRSR000390-1"/>
    </source>
</evidence>
<reference evidence="5 6" key="1">
    <citation type="journal article" date="2013" name="Genome Announc.">
        <title>Draft Genome Sequence for Desulfovibrio africanus Strain PCS.</title>
        <authorList>
            <person name="Brown S.D."/>
            <person name="Utturkar S.M."/>
            <person name="Arkin A.P."/>
            <person name="Deutschbauer A.M."/>
            <person name="Elias D.A."/>
            <person name="Hazen T.C."/>
            <person name="Chakraborty R."/>
        </authorList>
    </citation>
    <scope>NUCLEOTIDE SEQUENCE [LARGE SCALE GENOMIC DNA]</scope>
    <source>
        <strain evidence="5 6">PCS</strain>
    </source>
</reference>
<dbReference type="AlphaFoldDB" id="M5PWR0"/>
<dbReference type="PANTHER" id="PTHR30244">
    <property type="entry name" value="TRANSAMINASE"/>
    <property type="match status" value="1"/>
</dbReference>
<feature type="active site" description="Proton acceptor" evidence="2">
    <location>
        <position position="183"/>
    </location>
</feature>
<protein>
    <submittedName>
        <fullName evidence="5">Putative PLP-dependent enzyme possibly involved in cell wall biogenesis</fullName>
    </submittedName>
</protein>
<organism evidence="5 6">
    <name type="scientific">Desulfocurvibacter africanus PCS</name>
    <dbReference type="NCBI Taxonomy" id="1262666"/>
    <lineage>
        <taxon>Bacteria</taxon>
        <taxon>Pseudomonadati</taxon>
        <taxon>Thermodesulfobacteriota</taxon>
        <taxon>Desulfovibrionia</taxon>
        <taxon>Desulfovibrionales</taxon>
        <taxon>Desulfovibrionaceae</taxon>
        <taxon>Desulfocurvibacter</taxon>
    </lineage>
</organism>
<dbReference type="PANTHER" id="PTHR30244:SF34">
    <property type="entry name" value="DTDP-4-AMINO-4,6-DIDEOXYGALACTOSE TRANSAMINASE"/>
    <property type="match status" value="1"/>
</dbReference>
<dbReference type="InterPro" id="IPR015421">
    <property type="entry name" value="PyrdxlP-dep_Trfase_major"/>
</dbReference>
<comment type="caution">
    <text evidence="5">The sequence shown here is derived from an EMBL/GenBank/DDBJ whole genome shotgun (WGS) entry which is preliminary data.</text>
</comment>
<dbReference type="Proteomes" id="UP000011922">
    <property type="component" value="Unassembled WGS sequence"/>
</dbReference>
<dbReference type="Pfam" id="PF01041">
    <property type="entry name" value="DegT_DnrJ_EryC1"/>
    <property type="match status" value="1"/>
</dbReference>
<feature type="modified residue" description="N6-(pyridoxal phosphate)lysine" evidence="3">
    <location>
        <position position="183"/>
    </location>
</feature>
<dbReference type="InterPro" id="IPR015422">
    <property type="entry name" value="PyrdxlP-dep_Trfase_small"/>
</dbReference>
<dbReference type="GO" id="GO:0000271">
    <property type="term" value="P:polysaccharide biosynthetic process"/>
    <property type="evidence" value="ECO:0007669"/>
    <property type="project" value="TreeGrafter"/>
</dbReference>
<evidence type="ECO:0000313" key="6">
    <source>
        <dbReference type="Proteomes" id="UP000011922"/>
    </source>
</evidence>
<dbReference type="Gene3D" id="3.90.1150.10">
    <property type="entry name" value="Aspartate Aminotransferase, domain 1"/>
    <property type="match status" value="1"/>
</dbReference>
<evidence type="ECO:0000256" key="4">
    <source>
        <dbReference type="RuleBase" id="RU004508"/>
    </source>
</evidence>
<dbReference type="InterPro" id="IPR000653">
    <property type="entry name" value="DegT/StrS_aminotransferase"/>
</dbReference>
<evidence type="ECO:0000313" key="5">
    <source>
        <dbReference type="EMBL" id="EMG38420.1"/>
    </source>
</evidence>
<keyword evidence="3 4" id="KW-0663">Pyridoxal phosphate</keyword>
<dbReference type="OrthoDB" id="9766188at2"/>
<dbReference type="SUPFAM" id="SSF53383">
    <property type="entry name" value="PLP-dependent transferases"/>
    <property type="match status" value="1"/>
</dbReference>
<gene>
    <name evidence="5" type="ORF">PCS_00718</name>
</gene>
<dbReference type="EMBL" id="AOSV01000004">
    <property type="protein sequence ID" value="EMG38420.1"/>
    <property type="molecule type" value="Genomic_DNA"/>
</dbReference>
<proteinExistence type="inferred from homology"/>
<name>M5PWR0_DESAF</name>
<dbReference type="RefSeq" id="WP_005984167.1">
    <property type="nucleotide sequence ID" value="NZ_AOSV01000004.1"/>
</dbReference>
<accession>M5PWR0</accession>
<dbReference type="GO" id="GO:0030170">
    <property type="term" value="F:pyridoxal phosphate binding"/>
    <property type="evidence" value="ECO:0007669"/>
    <property type="project" value="TreeGrafter"/>
</dbReference>
<dbReference type="PIRSF" id="PIRSF000390">
    <property type="entry name" value="PLP_StrS"/>
    <property type="match status" value="1"/>
</dbReference>
<dbReference type="Gene3D" id="3.40.640.10">
    <property type="entry name" value="Type I PLP-dependent aspartate aminotransferase-like (Major domain)"/>
    <property type="match status" value="1"/>
</dbReference>
<comment type="similarity">
    <text evidence="1 4">Belongs to the DegT/DnrJ/EryC1 family.</text>
</comment>
<dbReference type="GO" id="GO:0008483">
    <property type="term" value="F:transaminase activity"/>
    <property type="evidence" value="ECO:0007669"/>
    <property type="project" value="TreeGrafter"/>
</dbReference>
<sequence>MTFLPVCEPLLGGNELEYVTDAVATGWISSSGKYVTAFEQAFAAYCGVRHGIAVCNGTVALHLSLVVLGIGPGDEVIIPDFTMMASALAVCYTGALPVFADAERGTWNVSPAAVAEKITPRTKAVMAVHIFGNPCDMDALRSLCDARGIILMEDAAEAHGATLHGVKAGALSLIAAFSFFANKNITTGEGGMVITDDDELASRCRYFKNLCFPLNAPRTYLHADIGFNYRMSNLHAAIGLAQTEKADDYKAMRVTNGSIYRARLSEIPGVLLQQDQAGSENVHWMNGLCLTPEYGRTRDVLVDHLRVHGVDTRLFFNGMHRQPALLRYGCDCGGEYPVSDMLADHGFYLPSASSLRPEDIHRVCDLIASFRA</sequence>
<evidence type="ECO:0000256" key="1">
    <source>
        <dbReference type="ARBA" id="ARBA00037999"/>
    </source>
</evidence>